<dbReference type="Pfam" id="PF03358">
    <property type="entry name" value="FMN_red"/>
    <property type="match status" value="1"/>
</dbReference>
<proteinExistence type="predicted"/>
<evidence type="ECO:0000313" key="3">
    <source>
        <dbReference type="EMBL" id="TYP88129.1"/>
    </source>
</evidence>
<comment type="caution">
    <text evidence="3">The sequence shown here is derived from an EMBL/GenBank/DDBJ whole genome shotgun (WGS) entry which is preliminary data.</text>
</comment>
<gene>
    <name evidence="3" type="ORF">BD833_105306</name>
</gene>
<feature type="compositionally biased region" description="Basic and acidic residues" evidence="1">
    <location>
        <begin position="219"/>
        <end position="229"/>
    </location>
</feature>
<dbReference type="SUPFAM" id="SSF52218">
    <property type="entry name" value="Flavoproteins"/>
    <property type="match status" value="1"/>
</dbReference>
<dbReference type="EMBL" id="VNHW01000005">
    <property type="protein sequence ID" value="TYP88129.1"/>
    <property type="molecule type" value="Genomic_DNA"/>
</dbReference>
<feature type="domain" description="NADPH-dependent FMN reductase-like" evidence="2">
    <location>
        <begin position="20"/>
        <end position="167"/>
    </location>
</feature>
<dbReference type="RefSeq" id="WP_166533039.1">
    <property type="nucleotide sequence ID" value="NZ_VNHW01000005.1"/>
</dbReference>
<reference evidence="3 4" key="1">
    <citation type="submission" date="2019-07" db="EMBL/GenBank/DDBJ databases">
        <title>Genomic Encyclopedia of Archaeal and Bacterial Type Strains, Phase II (KMG-II): from individual species to whole genera.</title>
        <authorList>
            <person name="Goeker M."/>
        </authorList>
    </citation>
    <scope>NUCLEOTIDE SEQUENCE [LARGE SCALE GENOMIC DNA]</scope>
    <source>
        <strain evidence="3 4">DSM 46842</strain>
    </source>
</reference>
<dbReference type="InterPro" id="IPR050712">
    <property type="entry name" value="NAD(P)H-dep_reductase"/>
</dbReference>
<dbReference type="GO" id="GO:0010181">
    <property type="term" value="F:FMN binding"/>
    <property type="evidence" value="ECO:0007669"/>
    <property type="project" value="TreeGrafter"/>
</dbReference>
<dbReference type="PANTHER" id="PTHR30543:SF21">
    <property type="entry name" value="NAD(P)H-DEPENDENT FMN REDUCTASE LOT6"/>
    <property type="match status" value="1"/>
</dbReference>
<evidence type="ECO:0000313" key="4">
    <source>
        <dbReference type="Proteomes" id="UP000322499"/>
    </source>
</evidence>
<sequence length="247" mass="25993">MTSEFTSETIDASTTAGTTRVGLVVGSTRPGRKAATVADWVLDGVRAHPRVRSGDVEFAVLDLARVALPMLDEPLAAAFGRYQHEHTRRWAATVASCDAFVFVTPEYNHSIPAAVKNAIDYLYAEWHHKAVGAVSYGLAGGVRAVEHLRTVLVEVKAVPVSAQVALSVFDDFSYANPADPTDPGVVAARPHQDAVLQDLLEELLAHSRALAPLRGSARRQADGAGDHDSGSAADPVGADGGQPVGAL</sequence>
<dbReference type="InterPro" id="IPR029039">
    <property type="entry name" value="Flavoprotein-like_sf"/>
</dbReference>
<dbReference type="InterPro" id="IPR005025">
    <property type="entry name" value="FMN_Rdtase-like_dom"/>
</dbReference>
<feature type="region of interest" description="Disordered" evidence="1">
    <location>
        <begin position="215"/>
        <end position="247"/>
    </location>
</feature>
<keyword evidence="4" id="KW-1185">Reference proteome</keyword>
<evidence type="ECO:0000256" key="1">
    <source>
        <dbReference type="SAM" id="MobiDB-lite"/>
    </source>
</evidence>
<dbReference type="PANTHER" id="PTHR30543">
    <property type="entry name" value="CHROMATE REDUCTASE"/>
    <property type="match status" value="1"/>
</dbReference>
<evidence type="ECO:0000259" key="2">
    <source>
        <dbReference type="Pfam" id="PF03358"/>
    </source>
</evidence>
<dbReference type="Proteomes" id="UP000322499">
    <property type="component" value="Unassembled WGS sequence"/>
</dbReference>
<accession>A0A5S5D0K2</accession>
<protein>
    <submittedName>
        <fullName evidence="3">NAD(P)H-dependent FMN reductase</fullName>
    </submittedName>
</protein>
<dbReference type="GO" id="GO:0005829">
    <property type="term" value="C:cytosol"/>
    <property type="evidence" value="ECO:0007669"/>
    <property type="project" value="TreeGrafter"/>
</dbReference>
<name>A0A5S5D0K2_9ACTN</name>
<dbReference type="Gene3D" id="3.40.50.360">
    <property type="match status" value="1"/>
</dbReference>
<dbReference type="GO" id="GO:0016491">
    <property type="term" value="F:oxidoreductase activity"/>
    <property type="evidence" value="ECO:0007669"/>
    <property type="project" value="InterPro"/>
</dbReference>
<dbReference type="AlphaFoldDB" id="A0A5S5D0K2"/>
<feature type="compositionally biased region" description="Gly residues" evidence="1">
    <location>
        <begin position="238"/>
        <end position="247"/>
    </location>
</feature>
<organism evidence="3 4">
    <name type="scientific">Blastococcus xanthinilyticus</name>
    <dbReference type="NCBI Taxonomy" id="1564164"/>
    <lineage>
        <taxon>Bacteria</taxon>
        <taxon>Bacillati</taxon>
        <taxon>Actinomycetota</taxon>
        <taxon>Actinomycetes</taxon>
        <taxon>Geodermatophilales</taxon>
        <taxon>Geodermatophilaceae</taxon>
        <taxon>Blastococcus</taxon>
    </lineage>
</organism>